<evidence type="ECO:0000313" key="1">
    <source>
        <dbReference type="EMBL" id="OHA09098.1"/>
    </source>
</evidence>
<accession>A0A1G2LBW5</accession>
<dbReference type="Proteomes" id="UP000176705">
    <property type="component" value="Unassembled WGS sequence"/>
</dbReference>
<organism evidence="1 2">
    <name type="scientific">Candidatus Sungbacteria bacterium RIFCSPLOWO2_01_FULL_59_16</name>
    <dbReference type="NCBI Taxonomy" id="1802280"/>
    <lineage>
        <taxon>Bacteria</taxon>
        <taxon>Candidatus Sungiibacteriota</taxon>
    </lineage>
</organism>
<gene>
    <name evidence="1" type="ORF">A3B37_00960</name>
</gene>
<sequence>MTLLGEPPALTTTSRYFFDQSLCFELRKNGHKSWPFKFVRWVQPQQFPPHSGFRIFGREEAIKQNLAAFCDFFKNQPGEAWPCGAWHDSFEFPRNGHAISA</sequence>
<dbReference type="EMBL" id="MHQS01000006">
    <property type="protein sequence ID" value="OHA09098.1"/>
    <property type="molecule type" value="Genomic_DNA"/>
</dbReference>
<proteinExistence type="predicted"/>
<comment type="caution">
    <text evidence="1">The sequence shown here is derived from an EMBL/GenBank/DDBJ whole genome shotgun (WGS) entry which is preliminary data.</text>
</comment>
<protein>
    <submittedName>
        <fullName evidence="1">Uncharacterized protein</fullName>
    </submittedName>
</protein>
<name>A0A1G2LBW5_9BACT</name>
<reference evidence="1 2" key="1">
    <citation type="journal article" date="2016" name="Nat. Commun.">
        <title>Thousands of microbial genomes shed light on interconnected biogeochemical processes in an aquifer system.</title>
        <authorList>
            <person name="Anantharaman K."/>
            <person name="Brown C.T."/>
            <person name="Hug L.A."/>
            <person name="Sharon I."/>
            <person name="Castelle C.J."/>
            <person name="Probst A.J."/>
            <person name="Thomas B.C."/>
            <person name="Singh A."/>
            <person name="Wilkins M.J."/>
            <person name="Karaoz U."/>
            <person name="Brodie E.L."/>
            <person name="Williams K.H."/>
            <person name="Hubbard S.S."/>
            <person name="Banfield J.F."/>
        </authorList>
    </citation>
    <scope>NUCLEOTIDE SEQUENCE [LARGE SCALE GENOMIC DNA]</scope>
</reference>
<dbReference type="AlphaFoldDB" id="A0A1G2LBW5"/>
<evidence type="ECO:0000313" key="2">
    <source>
        <dbReference type="Proteomes" id="UP000176705"/>
    </source>
</evidence>